<keyword evidence="2" id="KW-1185">Reference proteome</keyword>
<protein>
    <submittedName>
        <fullName evidence="1">Uncharacterized protein</fullName>
    </submittedName>
</protein>
<dbReference type="EMBL" id="QTSX02004971">
    <property type="protein sequence ID" value="KAJ9063543.1"/>
    <property type="molecule type" value="Genomic_DNA"/>
</dbReference>
<evidence type="ECO:0000313" key="2">
    <source>
        <dbReference type="Proteomes" id="UP001165960"/>
    </source>
</evidence>
<evidence type="ECO:0000313" key="1">
    <source>
        <dbReference type="EMBL" id="KAJ9063543.1"/>
    </source>
</evidence>
<comment type="caution">
    <text evidence="1">The sequence shown here is derived from an EMBL/GenBank/DDBJ whole genome shotgun (WGS) entry which is preliminary data.</text>
</comment>
<gene>
    <name evidence="1" type="ORF">DSO57_1000121</name>
</gene>
<accession>A0ACC2SMG3</accession>
<dbReference type="Proteomes" id="UP001165960">
    <property type="component" value="Unassembled WGS sequence"/>
</dbReference>
<reference evidence="1" key="1">
    <citation type="submission" date="2022-04" db="EMBL/GenBank/DDBJ databases">
        <title>Genome of the entomopathogenic fungus Entomophthora muscae.</title>
        <authorList>
            <person name="Elya C."/>
            <person name="Lovett B.R."/>
            <person name="Lee E."/>
            <person name="Macias A.M."/>
            <person name="Hajek A.E."/>
            <person name="De Bivort B.L."/>
            <person name="Kasson M.T."/>
            <person name="De Fine Licht H.H."/>
            <person name="Stajich J.E."/>
        </authorList>
    </citation>
    <scope>NUCLEOTIDE SEQUENCE</scope>
    <source>
        <strain evidence="1">Berkeley</strain>
    </source>
</reference>
<sequence length="117" mass="13041">MTMITEKPQLQDLNPETPQVTSPQDRLPADFWAQARAELDFGNSLRSGLIEIIYINKPVMNTAIYHVLILPLVGHFKDKSLAFAFASQNEFMTELGSTIVQFLNPVQLTCPIHAGGK</sequence>
<organism evidence="1 2">
    <name type="scientific">Entomophthora muscae</name>
    <dbReference type="NCBI Taxonomy" id="34485"/>
    <lineage>
        <taxon>Eukaryota</taxon>
        <taxon>Fungi</taxon>
        <taxon>Fungi incertae sedis</taxon>
        <taxon>Zoopagomycota</taxon>
        <taxon>Entomophthoromycotina</taxon>
        <taxon>Entomophthoromycetes</taxon>
        <taxon>Entomophthorales</taxon>
        <taxon>Entomophthoraceae</taxon>
        <taxon>Entomophthora</taxon>
    </lineage>
</organism>
<name>A0ACC2SMG3_9FUNG</name>
<proteinExistence type="predicted"/>